<dbReference type="Proteomes" id="UP000085678">
    <property type="component" value="Unplaced"/>
</dbReference>
<evidence type="ECO:0000313" key="13">
    <source>
        <dbReference type="RefSeq" id="XP_013419705.1"/>
    </source>
</evidence>
<dbReference type="GeneID" id="106180294"/>
<comment type="similarity">
    <text evidence="4">Belongs to the PDCD10 family.</text>
</comment>
<dbReference type="OrthoDB" id="6017654at2759"/>
<accession>A0A1S3KAQ5</accession>
<evidence type="ECO:0000256" key="1">
    <source>
        <dbReference type="ARBA" id="ARBA00004255"/>
    </source>
</evidence>
<dbReference type="FunCoup" id="A0A1S3KAQ5">
    <property type="interactions" value="1464"/>
</dbReference>
<dbReference type="GO" id="GO:0000139">
    <property type="term" value="C:Golgi membrane"/>
    <property type="evidence" value="ECO:0007669"/>
    <property type="project" value="UniProtKB-SubCell"/>
</dbReference>
<dbReference type="KEGG" id="lak:106180294"/>
<gene>
    <name evidence="13" type="primary">LOC106180294</name>
</gene>
<sequence>MTMGDEALFASMVMPVVFGPILEKLEKRDIGAAQTLRAALTKAETNHPGLAYDMVKGILRKAELAGKVDMCESLLRLEGLNQSDEFRIDRPEPAFQELNQQSATLKKILSRIPDEIYDRRKFLETIKDIASAIKTLLDAVNSVVNYIQGPENKQLLDQRKREFVKYSKRFSNTLKEFFKNNQKSDVFLSANYLVNQTSVIMKTVKAAC</sequence>
<evidence type="ECO:0000256" key="9">
    <source>
        <dbReference type="ARBA" id="ARBA00023034"/>
    </source>
</evidence>
<dbReference type="PANTHER" id="PTHR13250">
    <property type="entry name" value="TF-1 CELL APOPTOSIS RELATED PROTEIN-15"/>
    <property type="match status" value="1"/>
</dbReference>
<evidence type="ECO:0000256" key="8">
    <source>
        <dbReference type="ARBA" id="ARBA00022703"/>
    </source>
</evidence>
<dbReference type="InterPro" id="IPR046409">
    <property type="entry name" value="PDC10_dimerisation_sf"/>
</dbReference>
<dbReference type="GO" id="GO:0090443">
    <property type="term" value="C:FAR/SIN/STRIPAK complex"/>
    <property type="evidence" value="ECO:0007669"/>
    <property type="project" value="TreeGrafter"/>
</dbReference>
<dbReference type="STRING" id="7574.A0A1S3KAQ5"/>
<evidence type="ECO:0000256" key="5">
    <source>
        <dbReference type="ARBA" id="ARBA00022475"/>
    </source>
</evidence>
<evidence type="ECO:0000259" key="11">
    <source>
        <dbReference type="Pfam" id="PF20929"/>
    </source>
</evidence>
<keyword evidence="12" id="KW-1185">Reference proteome</keyword>
<evidence type="ECO:0000256" key="3">
    <source>
        <dbReference type="ARBA" id="ARBA00004496"/>
    </source>
</evidence>
<proteinExistence type="inferred from homology"/>
<dbReference type="InterPro" id="IPR009652">
    <property type="entry name" value="PDCD10"/>
</dbReference>
<dbReference type="GO" id="GO:0006915">
    <property type="term" value="P:apoptotic process"/>
    <property type="evidence" value="ECO:0007669"/>
    <property type="project" value="UniProtKB-KW"/>
</dbReference>
<evidence type="ECO:0000256" key="2">
    <source>
        <dbReference type="ARBA" id="ARBA00004413"/>
    </source>
</evidence>
<feature type="domain" description="Programmed cell death protein 10 dimerisation" evidence="11">
    <location>
        <begin position="7"/>
        <end position="64"/>
    </location>
</feature>
<dbReference type="GO" id="GO:0005886">
    <property type="term" value="C:plasma membrane"/>
    <property type="evidence" value="ECO:0007669"/>
    <property type="project" value="UniProtKB-SubCell"/>
</dbReference>
<evidence type="ECO:0000256" key="10">
    <source>
        <dbReference type="ARBA" id="ARBA00023136"/>
    </source>
</evidence>
<keyword evidence="6" id="KW-0963">Cytoplasm</keyword>
<dbReference type="Gene3D" id="1.10.12.70">
    <property type="match status" value="1"/>
</dbReference>
<dbReference type="Pfam" id="PF06840">
    <property type="entry name" value="PDC10_C"/>
    <property type="match status" value="1"/>
</dbReference>
<dbReference type="InParanoid" id="A0A1S3KAQ5"/>
<evidence type="ECO:0000256" key="7">
    <source>
        <dbReference type="ARBA" id="ARBA00022657"/>
    </source>
</evidence>
<evidence type="ECO:0000313" key="12">
    <source>
        <dbReference type="Proteomes" id="UP000085678"/>
    </source>
</evidence>
<evidence type="ECO:0000256" key="4">
    <source>
        <dbReference type="ARBA" id="ARBA00009181"/>
    </source>
</evidence>
<reference evidence="13" key="1">
    <citation type="submission" date="2025-08" db="UniProtKB">
        <authorList>
            <consortium name="RefSeq"/>
        </authorList>
    </citation>
    <scope>IDENTIFICATION</scope>
    <source>
        <tissue evidence="13">Gonads</tissue>
    </source>
</reference>
<evidence type="ECO:0000256" key="6">
    <source>
        <dbReference type="ARBA" id="ARBA00022490"/>
    </source>
</evidence>
<dbReference type="PANTHER" id="PTHR13250:SF1">
    <property type="entry name" value="PROGRAMMED CELL DEATH PROTEIN 10"/>
    <property type="match status" value="1"/>
</dbReference>
<organism evidence="12 13">
    <name type="scientific">Lingula anatina</name>
    <name type="common">Brachiopod</name>
    <name type="synonym">Lingula unguis</name>
    <dbReference type="NCBI Taxonomy" id="7574"/>
    <lineage>
        <taxon>Eukaryota</taxon>
        <taxon>Metazoa</taxon>
        <taxon>Spiralia</taxon>
        <taxon>Lophotrochozoa</taxon>
        <taxon>Brachiopoda</taxon>
        <taxon>Linguliformea</taxon>
        <taxon>Lingulata</taxon>
        <taxon>Lingulida</taxon>
        <taxon>Linguloidea</taxon>
        <taxon>Lingulidae</taxon>
        <taxon>Lingula</taxon>
    </lineage>
</organism>
<comment type="subcellular location">
    <subcellularLocation>
        <location evidence="2">Cell membrane</location>
        <topology evidence="2">Peripheral membrane protein</topology>
        <orientation evidence="2">Cytoplasmic side</orientation>
    </subcellularLocation>
    <subcellularLocation>
        <location evidence="3">Cytoplasm</location>
    </subcellularLocation>
    <subcellularLocation>
        <location evidence="1">Golgi apparatus membrane</location>
        <topology evidence="1">Peripheral membrane protein</topology>
        <orientation evidence="1">Cytoplasmic side</orientation>
    </subcellularLocation>
</comment>
<keyword evidence="7" id="KW-0037">Angiogenesis</keyword>
<dbReference type="AlphaFoldDB" id="A0A1S3KAQ5"/>
<keyword evidence="9" id="KW-0333">Golgi apparatus</keyword>
<dbReference type="GO" id="GO:1903358">
    <property type="term" value="P:regulation of Golgi organization"/>
    <property type="evidence" value="ECO:0007669"/>
    <property type="project" value="TreeGrafter"/>
</dbReference>
<keyword evidence="8" id="KW-0053">Apoptosis</keyword>
<dbReference type="InterPro" id="IPR048288">
    <property type="entry name" value="PDCD10_N"/>
</dbReference>
<dbReference type="OMA" id="YQCLYSG"/>
<dbReference type="GO" id="GO:0019901">
    <property type="term" value="F:protein kinase binding"/>
    <property type="evidence" value="ECO:0007669"/>
    <property type="project" value="TreeGrafter"/>
</dbReference>
<dbReference type="Gene3D" id="1.20.120.330">
    <property type="entry name" value="Nucleotidyltransferases domain 2"/>
    <property type="match status" value="1"/>
</dbReference>
<dbReference type="RefSeq" id="XP_013419705.1">
    <property type="nucleotide sequence ID" value="XM_013564251.1"/>
</dbReference>
<keyword evidence="5" id="KW-1003">Cell membrane</keyword>
<dbReference type="Pfam" id="PF20929">
    <property type="entry name" value="PDCD10_N"/>
    <property type="match status" value="1"/>
</dbReference>
<name>A0A1S3KAQ5_LINAN</name>
<keyword evidence="10" id="KW-0472">Membrane</keyword>
<protein>
    <submittedName>
        <fullName evidence="13">Programmed cell death protein 10</fullName>
    </submittedName>
</protein>